<dbReference type="eggNOG" id="COG0745">
    <property type="taxonomic scope" value="Bacteria"/>
</dbReference>
<evidence type="ECO:0000256" key="1">
    <source>
        <dbReference type="PROSITE-ProRule" id="PRU00169"/>
    </source>
</evidence>
<dbReference type="HOGENOM" id="CLU_000445_69_17_4"/>
<sequence>MKANSSLQTILLVEDDTNDVLLFQRAYRKCKLANPLQIVGDGEAAQDYLAGSGKYADRESYPLPALVLLDFKLPRMSGLEVLAWMRSQTSLKRVPVVALTSSRERSDVNRAYDLGINSYLVKPVAFDNLMQLVKALGLYWMIMNEHSDLAQAENA</sequence>
<evidence type="ECO:0000259" key="2">
    <source>
        <dbReference type="PROSITE" id="PS50110"/>
    </source>
</evidence>
<dbReference type="SMART" id="SM00448">
    <property type="entry name" value="REC"/>
    <property type="match status" value="1"/>
</dbReference>
<keyword evidence="1" id="KW-0597">Phosphoprotein</keyword>
<keyword evidence="4" id="KW-1185">Reference proteome</keyword>
<dbReference type="KEGG" id="sdr:SCD_n01862"/>
<gene>
    <name evidence="3" type="ORF">SCD_n01862</name>
</gene>
<keyword evidence="3" id="KW-0238">DNA-binding</keyword>
<dbReference type="STRING" id="1163617.SCD_n01862"/>
<protein>
    <submittedName>
        <fullName evidence="3">Response regulator with CheY-like receiver domain and winged-helix DNA-binding domain</fullName>
    </submittedName>
</protein>
<dbReference type="SUPFAM" id="SSF52172">
    <property type="entry name" value="CheY-like"/>
    <property type="match status" value="1"/>
</dbReference>
<dbReference type="InterPro" id="IPR001789">
    <property type="entry name" value="Sig_transdc_resp-reg_receiver"/>
</dbReference>
<dbReference type="InterPro" id="IPR011006">
    <property type="entry name" value="CheY-like_superfamily"/>
</dbReference>
<dbReference type="PANTHER" id="PTHR44520:SF1">
    <property type="entry name" value="TWO-COMPONENT SYSTEM REGULATORY PROTEIN"/>
    <property type="match status" value="1"/>
</dbReference>
<feature type="domain" description="Response regulatory" evidence="2">
    <location>
        <begin position="9"/>
        <end position="137"/>
    </location>
</feature>
<dbReference type="PROSITE" id="PS50110">
    <property type="entry name" value="RESPONSE_REGULATORY"/>
    <property type="match status" value="1"/>
</dbReference>
<evidence type="ECO:0000313" key="3">
    <source>
        <dbReference type="EMBL" id="BAN35673.1"/>
    </source>
</evidence>
<proteinExistence type="predicted"/>
<dbReference type="AlphaFoldDB" id="S6ACL0"/>
<dbReference type="RefSeq" id="WP_009204865.1">
    <property type="nucleotide sequence ID" value="NC_022357.1"/>
</dbReference>
<dbReference type="EMBL" id="AP013066">
    <property type="protein sequence ID" value="BAN35673.1"/>
    <property type="molecule type" value="Genomic_DNA"/>
</dbReference>
<organism evidence="3 4">
    <name type="scientific">Sulfuricella denitrificans (strain DSM 22764 / NBRC 105220 / skB26)</name>
    <dbReference type="NCBI Taxonomy" id="1163617"/>
    <lineage>
        <taxon>Bacteria</taxon>
        <taxon>Pseudomonadati</taxon>
        <taxon>Pseudomonadota</taxon>
        <taxon>Betaproteobacteria</taxon>
        <taxon>Nitrosomonadales</taxon>
        <taxon>Sulfuricellaceae</taxon>
        <taxon>Sulfuricella</taxon>
    </lineage>
</organism>
<name>S6ACL0_SULDS</name>
<dbReference type="GO" id="GO:0000160">
    <property type="term" value="P:phosphorelay signal transduction system"/>
    <property type="evidence" value="ECO:0007669"/>
    <property type="project" value="InterPro"/>
</dbReference>
<dbReference type="Pfam" id="PF00072">
    <property type="entry name" value="Response_reg"/>
    <property type="match status" value="1"/>
</dbReference>
<reference evidence="3 4" key="1">
    <citation type="journal article" date="2012" name="Appl. Environ. Microbiol.">
        <title>Draft genome sequence of a psychrotolerant sulfur-oxidizing bacterium, Sulfuricella denitrificans skB26, and proteomic insights into cold adaptation.</title>
        <authorList>
            <person name="Watanabe T."/>
            <person name="Kojima H."/>
            <person name="Fukui M."/>
        </authorList>
    </citation>
    <scope>NUCLEOTIDE SEQUENCE [LARGE SCALE GENOMIC DNA]</scope>
    <source>
        <strain evidence="4">skB26</strain>
    </source>
</reference>
<feature type="modified residue" description="4-aspartylphosphate" evidence="1">
    <location>
        <position position="70"/>
    </location>
</feature>
<dbReference type="OrthoDB" id="9793549at2"/>
<evidence type="ECO:0000313" key="4">
    <source>
        <dbReference type="Proteomes" id="UP000015559"/>
    </source>
</evidence>
<dbReference type="CDD" id="cd17557">
    <property type="entry name" value="REC_Rcp-like"/>
    <property type="match status" value="1"/>
</dbReference>
<dbReference type="InterPro" id="IPR052893">
    <property type="entry name" value="TCS_response_regulator"/>
</dbReference>
<dbReference type="Proteomes" id="UP000015559">
    <property type="component" value="Chromosome"/>
</dbReference>
<dbReference type="GO" id="GO:0003677">
    <property type="term" value="F:DNA binding"/>
    <property type="evidence" value="ECO:0007669"/>
    <property type="project" value="UniProtKB-KW"/>
</dbReference>
<dbReference type="Gene3D" id="3.40.50.2300">
    <property type="match status" value="1"/>
</dbReference>
<dbReference type="PANTHER" id="PTHR44520">
    <property type="entry name" value="RESPONSE REGULATOR RCP1-RELATED"/>
    <property type="match status" value="1"/>
</dbReference>
<accession>S6ACL0</accession>